<evidence type="ECO:0000259" key="11">
    <source>
        <dbReference type="PROSITE" id="PS50006"/>
    </source>
</evidence>
<evidence type="ECO:0000313" key="15">
    <source>
        <dbReference type="Proteomes" id="UP000191980"/>
    </source>
</evidence>
<keyword evidence="6" id="KW-0560">Oxidoreductase</keyword>
<evidence type="ECO:0000259" key="12">
    <source>
        <dbReference type="PROSITE" id="PS51085"/>
    </source>
</evidence>
<dbReference type="InterPro" id="IPR050415">
    <property type="entry name" value="MRET"/>
</dbReference>
<keyword evidence="15" id="KW-1185">Reference proteome</keyword>
<evidence type="ECO:0000256" key="10">
    <source>
        <dbReference type="ARBA" id="ARBA00061434"/>
    </source>
</evidence>
<keyword evidence="8" id="KW-0411">Iron-sulfur</keyword>
<evidence type="ECO:0000259" key="13">
    <source>
        <dbReference type="PROSITE" id="PS51384"/>
    </source>
</evidence>
<dbReference type="CDD" id="cd00060">
    <property type="entry name" value="FHA"/>
    <property type="match status" value="1"/>
</dbReference>
<comment type="caution">
    <text evidence="14">The sequence shown here is derived from an EMBL/GenBank/DDBJ whole genome shotgun (WGS) entry which is preliminary data.</text>
</comment>
<dbReference type="SMART" id="SM00240">
    <property type="entry name" value="FHA"/>
    <property type="match status" value="1"/>
</dbReference>
<dbReference type="PRINTS" id="PR00371">
    <property type="entry name" value="FPNCR"/>
</dbReference>
<dbReference type="Gene3D" id="3.40.50.80">
    <property type="entry name" value="Nucleotide-binding domain of ferredoxin-NADP reductase (FNR) module"/>
    <property type="match status" value="1"/>
</dbReference>
<evidence type="ECO:0000256" key="5">
    <source>
        <dbReference type="ARBA" id="ARBA00022827"/>
    </source>
</evidence>
<dbReference type="InterPro" id="IPR039261">
    <property type="entry name" value="FNR_nucleotide-bd"/>
</dbReference>
<accession>A0A1V8M3M9</accession>
<dbReference type="SUPFAM" id="SSF54292">
    <property type="entry name" value="2Fe-2S ferredoxin-like"/>
    <property type="match status" value="1"/>
</dbReference>
<dbReference type="OrthoDB" id="9796486at2"/>
<dbReference type="AlphaFoldDB" id="A0A1V8M3M9"/>
<comment type="similarity">
    <text evidence="10">In the N-terminal section; belongs to the FAD-binding oxidoreductase type 6 family.</text>
</comment>
<evidence type="ECO:0000256" key="3">
    <source>
        <dbReference type="ARBA" id="ARBA00022714"/>
    </source>
</evidence>
<dbReference type="STRING" id="1420851.AU255_13750"/>
<dbReference type="InterPro" id="IPR001041">
    <property type="entry name" value="2Fe-2S_ferredoxin-type"/>
</dbReference>
<dbReference type="SUPFAM" id="SSF49879">
    <property type="entry name" value="SMAD/FHA domain"/>
    <property type="match status" value="1"/>
</dbReference>
<evidence type="ECO:0000256" key="2">
    <source>
        <dbReference type="ARBA" id="ARBA00022630"/>
    </source>
</evidence>
<dbReference type="SUPFAM" id="SSF63380">
    <property type="entry name" value="Riboflavin synthase domain-like"/>
    <property type="match status" value="1"/>
</dbReference>
<organism evidence="14 15">
    <name type="scientific">Methyloprofundus sedimenti</name>
    <dbReference type="NCBI Taxonomy" id="1420851"/>
    <lineage>
        <taxon>Bacteria</taxon>
        <taxon>Pseudomonadati</taxon>
        <taxon>Pseudomonadota</taxon>
        <taxon>Gammaproteobacteria</taxon>
        <taxon>Methylococcales</taxon>
        <taxon>Methylococcaceae</taxon>
        <taxon>Methyloprofundus</taxon>
    </lineage>
</organism>
<keyword evidence="5" id="KW-0274">FAD</keyword>
<dbReference type="InterPro" id="IPR008333">
    <property type="entry name" value="Cbr1-like_FAD-bd_dom"/>
</dbReference>
<keyword evidence="7" id="KW-0408">Iron</keyword>
<dbReference type="RefSeq" id="WP_080523540.1">
    <property type="nucleotide sequence ID" value="NZ_LPUF01000002.1"/>
</dbReference>
<dbReference type="InterPro" id="IPR008984">
    <property type="entry name" value="SMAD_FHA_dom_sf"/>
</dbReference>
<dbReference type="InterPro" id="IPR017927">
    <property type="entry name" value="FAD-bd_FR_type"/>
</dbReference>
<dbReference type="PROSITE" id="PS51085">
    <property type="entry name" value="2FE2S_FER_2"/>
    <property type="match status" value="1"/>
</dbReference>
<evidence type="ECO:0000256" key="6">
    <source>
        <dbReference type="ARBA" id="ARBA00023002"/>
    </source>
</evidence>
<gene>
    <name evidence="14" type="ORF">AU255_13750</name>
</gene>
<evidence type="ECO:0008006" key="16">
    <source>
        <dbReference type="Google" id="ProtNLM"/>
    </source>
</evidence>
<dbReference type="GO" id="GO:0016491">
    <property type="term" value="F:oxidoreductase activity"/>
    <property type="evidence" value="ECO:0007669"/>
    <property type="project" value="UniProtKB-KW"/>
</dbReference>
<dbReference type="InterPro" id="IPR012675">
    <property type="entry name" value="Beta-grasp_dom_sf"/>
</dbReference>
<proteinExistence type="inferred from homology"/>
<dbReference type="Gene3D" id="3.10.20.30">
    <property type="match status" value="1"/>
</dbReference>
<dbReference type="PROSITE" id="PS51384">
    <property type="entry name" value="FAD_FR"/>
    <property type="match status" value="1"/>
</dbReference>
<dbReference type="Pfam" id="PF00111">
    <property type="entry name" value="Fer2"/>
    <property type="match status" value="1"/>
</dbReference>
<dbReference type="Pfam" id="PF00175">
    <property type="entry name" value="NAD_binding_1"/>
    <property type="match status" value="1"/>
</dbReference>
<dbReference type="Pfam" id="PF00970">
    <property type="entry name" value="FAD_binding_6"/>
    <property type="match status" value="1"/>
</dbReference>
<dbReference type="Gene3D" id="2.40.30.10">
    <property type="entry name" value="Translation factors"/>
    <property type="match status" value="1"/>
</dbReference>
<dbReference type="CDD" id="cd06215">
    <property type="entry name" value="FNR_iron_sulfur_binding_1"/>
    <property type="match status" value="1"/>
</dbReference>
<keyword evidence="3" id="KW-0001">2Fe-2S</keyword>
<keyword evidence="4" id="KW-0479">Metal-binding</keyword>
<reference evidence="14 15" key="1">
    <citation type="submission" date="2015-12" db="EMBL/GenBank/DDBJ databases">
        <authorList>
            <person name="Shamseldin A."/>
            <person name="Moawad H."/>
            <person name="Abd El-Rahim W.M."/>
            <person name="Sadowsky M.J."/>
        </authorList>
    </citation>
    <scope>NUCLEOTIDE SEQUENCE [LARGE SCALE GENOMIC DNA]</scope>
    <source>
        <strain evidence="14 15">WF1</strain>
    </source>
</reference>
<comment type="cofactor">
    <cofactor evidence="1">
        <name>FAD</name>
        <dbReference type="ChEBI" id="CHEBI:57692"/>
    </cofactor>
</comment>
<comment type="cofactor">
    <cofactor evidence="9">
        <name>[2Fe-2S] cluster</name>
        <dbReference type="ChEBI" id="CHEBI:190135"/>
    </cofactor>
</comment>
<dbReference type="Proteomes" id="UP000191980">
    <property type="component" value="Unassembled WGS sequence"/>
</dbReference>
<evidence type="ECO:0000313" key="14">
    <source>
        <dbReference type="EMBL" id="OQK16164.1"/>
    </source>
</evidence>
<evidence type="ECO:0000256" key="4">
    <source>
        <dbReference type="ARBA" id="ARBA00022723"/>
    </source>
</evidence>
<protein>
    <recommendedName>
        <fullName evidence="16">Ferredoxin</fullName>
    </recommendedName>
</protein>
<evidence type="ECO:0000256" key="8">
    <source>
        <dbReference type="ARBA" id="ARBA00023014"/>
    </source>
</evidence>
<dbReference type="InterPro" id="IPR001433">
    <property type="entry name" value="OxRdtase_FAD/NAD-bd"/>
</dbReference>
<dbReference type="SUPFAM" id="SSF52343">
    <property type="entry name" value="Ferredoxin reductase-like, C-terminal NADP-linked domain"/>
    <property type="match status" value="1"/>
</dbReference>
<dbReference type="PROSITE" id="PS50006">
    <property type="entry name" value="FHA_DOMAIN"/>
    <property type="match status" value="1"/>
</dbReference>
<dbReference type="InterPro" id="IPR000253">
    <property type="entry name" value="FHA_dom"/>
</dbReference>
<feature type="domain" description="2Fe-2S ferredoxin-type" evidence="12">
    <location>
        <begin position="467"/>
        <end position="551"/>
    </location>
</feature>
<dbReference type="Gene3D" id="2.60.200.20">
    <property type="match status" value="1"/>
</dbReference>
<evidence type="ECO:0000256" key="1">
    <source>
        <dbReference type="ARBA" id="ARBA00001974"/>
    </source>
</evidence>
<feature type="domain" description="FAD-binding FR-type" evidence="13">
    <location>
        <begin position="199"/>
        <end position="307"/>
    </location>
</feature>
<dbReference type="EMBL" id="LPUF01000002">
    <property type="protein sequence ID" value="OQK16164.1"/>
    <property type="molecule type" value="Genomic_DNA"/>
</dbReference>
<name>A0A1V8M3M9_9GAMM</name>
<dbReference type="InterPro" id="IPR036010">
    <property type="entry name" value="2Fe-2S_ferredoxin-like_sf"/>
</dbReference>
<dbReference type="InterPro" id="IPR017938">
    <property type="entry name" value="Riboflavin_synthase-like_b-brl"/>
</dbReference>
<dbReference type="PRINTS" id="PR00410">
    <property type="entry name" value="PHEHYDRXLASE"/>
</dbReference>
<dbReference type="InterPro" id="IPR001709">
    <property type="entry name" value="Flavoprot_Pyr_Nucl_cyt_Rdtase"/>
</dbReference>
<dbReference type="PANTHER" id="PTHR47354">
    <property type="entry name" value="NADH OXIDOREDUCTASE HCR"/>
    <property type="match status" value="1"/>
</dbReference>
<feature type="domain" description="FHA" evidence="11">
    <location>
        <begin position="88"/>
        <end position="137"/>
    </location>
</feature>
<dbReference type="PANTHER" id="PTHR47354:SF6">
    <property type="entry name" value="NADH OXIDOREDUCTASE HCR"/>
    <property type="match status" value="1"/>
</dbReference>
<sequence>MIKRHSNSPSSGSTFSRLFDSAQTSPNASEKKVFFKHLNEASHTTRASSGISRLFMESDICTQTPGKMLVFDRQKKIHTVALKPDTELILGRHALADVLLDSYHVSDFHAKVICAEDRIYIEDLGSKKGTILQGQRLPAHKATELAHSLVAMVAGFELRFEFNSSPKLTSVRTLTPSERQDEPVADIYAAQLLKNHEQIKPWPATISELTVVGIIDENHDTKTLRLASAKPVLFHFQPGQFINLTLTINGNLVKRSYSIASSPSQPHVMEMTVKRVPDGLVSNWLIDQVKTGDILNVKGPYGKFSCFNYPAPKILLLAAGSGIVPIMSILRWITDIGIDIDIKLLLSFRTPADIIYRKELELIAAHYPNVVIRITITSDTITRKQWPGDFGRIKKTLLSNFVPDVIEREVFLCGPDAFMEKVKKMLARLKLPKNRLHCESFSTISPAIYEIKRADAAFLLQNRSGQYQVTFIKSGLEAVTDGAESLLELASIYSIQIDNECLNGSCGECMVKCLLGSITELEQSEISEHDKQAGWVYSCCAYPKSNVVLDI</sequence>
<evidence type="ECO:0000256" key="9">
    <source>
        <dbReference type="ARBA" id="ARBA00034078"/>
    </source>
</evidence>
<dbReference type="Pfam" id="PF00498">
    <property type="entry name" value="FHA"/>
    <property type="match status" value="1"/>
</dbReference>
<dbReference type="GO" id="GO:0046872">
    <property type="term" value="F:metal ion binding"/>
    <property type="evidence" value="ECO:0007669"/>
    <property type="project" value="UniProtKB-KW"/>
</dbReference>
<keyword evidence="2" id="KW-0285">Flavoprotein</keyword>
<evidence type="ECO:0000256" key="7">
    <source>
        <dbReference type="ARBA" id="ARBA00023004"/>
    </source>
</evidence>
<dbReference type="CDD" id="cd00207">
    <property type="entry name" value="fer2"/>
    <property type="match status" value="1"/>
</dbReference>
<dbReference type="GO" id="GO:0051537">
    <property type="term" value="F:2 iron, 2 sulfur cluster binding"/>
    <property type="evidence" value="ECO:0007669"/>
    <property type="project" value="UniProtKB-KW"/>
</dbReference>